<gene>
    <name evidence="2" type="ORF">O9K51_07981</name>
</gene>
<comment type="caution">
    <text evidence="2">The sequence shown here is derived from an EMBL/GenBank/DDBJ whole genome shotgun (WGS) entry which is preliminary data.</text>
</comment>
<feature type="compositionally biased region" description="Polar residues" evidence="1">
    <location>
        <begin position="120"/>
        <end position="134"/>
    </location>
</feature>
<dbReference type="PANTHER" id="PTHR42090:SF1">
    <property type="match status" value="1"/>
</dbReference>
<dbReference type="AlphaFoldDB" id="A0AB34FMD0"/>
<name>A0AB34FMD0_9HYPO</name>
<keyword evidence="3" id="KW-1185">Reference proteome</keyword>
<feature type="region of interest" description="Disordered" evidence="1">
    <location>
        <begin position="118"/>
        <end position="146"/>
    </location>
</feature>
<evidence type="ECO:0000313" key="3">
    <source>
        <dbReference type="Proteomes" id="UP001163105"/>
    </source>
</evidence>
<feature type="region of interest" description="Disordered" evidence="1">
    <location>
        <begin position="69"/>
        <end position="103"/>
    </location>
</feature>
<evidence type="ECO:0000256" key="1">
    <source>
        <dbReference type="SAM" id="MobiDB-lite"/>
    </source>
</evidence>
<feature type="compositionally biased region" description="Basic and acidic residues" evidence="1">
    <location>
        <begin position="135"/>
        <end position="145"/>
    </location>
</feature>
<protein>
    <submittedName>
        <fullName evidence="2">Nitric oxide synthase-interacting protein</fullName>
    </submittedName>
</protein>
<sequence length="181" mass="19775">MAITGGAMLAVQTVIMTSSPRMLEAHMSAFRGIQFQNLHLALRSTTAVRGALRRPYHGTGCRSLAYRDSQERQTLSPRTDEHTKSGTDDEVAALSDTAYGTTKPRPETVILAAEIEAGEGQSNPLEASGANQELSKPRGDERAEQYKVVITKAERSRVGDTPGKGEMLREYQVTKKIKKLS</sequence>
<feature type="compositionally biased region" description="Basic and acidic residues" evidence="1">
    <location>
        <begin position="78"/>
        <end position="87"/>
    </location>
</feature>
<dbReference type="EMBL" id="JAQHRD010000006">
    <property type="protein sequence ID" value="KAJ6440090.1"/>
    <property type="molecule type" value="Genomic_DNA"/>
</dbReference>
<evidence type="ECO:0000313" key="2">
    <source>
        <dbReference type="EMBL" id="KAJ6440090.1"/>
    </source>
</evidence>
<dbReference type="Proteomes" id="UP001163105">
    <property type="component" value="Unassembled WGS sequence"/>
</dbReference>
<reference evidence="2" key="1">
    <citation type="submission" date="2023-01" db="EMBL/GenBank/DDBJ databases">
        <title>The growth and conidiation of Purpureocillium lavendulum are regulated by nitrogen source and histone H3K14 acetylation.</title>
        <authorList>
            <person name="Tang P."/>
            <person name="Han J."/>
            <person name="Zhang C."/>
            <person name="Tang P."/>
            <person name="Qi F."/>
            <person name="Zhang K."/>
            <person name="Liang L."/>
        </authorList>
    </citation>
    <scope>NUCLEOTIDE SEQUENCE</scope>
    <source>
        <strain evidence="2">YMF1.00683</strain>
    </source>
</reference>
<accession>A0AB34FMD0</accession>
<organism evidence="2 3">
    <name type="scientific">Purpureocillium lavendulum</name>
    <dbReference type="NCBI Taxonomy" id="1247861"/>
    <lineage>
        <taxon>Eukaryota</taxon>
        <taxon>Fungi</taxon>
        <taxon>Dikarya</taxon>
        <taxon>Ascomycota</taxon>
        <taxon>Pezizomycotina</taxon>
        <taxon>Sordariomycetes</taxon>
        <taxon>Hypocreomycetidae</taxon>
        <taxon>Hypocreales</taxon>
        <taxon>Ophiocordycipitaceae</taxon>
        <taxon>Purpureocillium</taxon>
    </lineage>
</organism>
<dbReference type="PANTHER" id="PTHR42090">
    <property type="match status" value="1"/>
</dbReference>
<proteinExistence type="predicted"/>